<proteinExistence type="inferred from homology"/>
<dbReference type="GO" id="GO:0102704">
    <property type="term" value="F:GDP-Man:Man(2)GlcNAc(2)-PP-Dol alpha-1,6-mannosyltransferase activity"/>
    <property type="evidence" value="ECO:0007669"/>
    <property type="project" value="UniProtKB-UniRule"/>
</dbReference>
<dbReference type="SUPFAM" id="SSF56672">
    <property type="entry name" value="DNA/RNA polymerases"/>
    <property type="match status" value="1"/>
</dbReference>
<dbReference type="PANTHER" id="PTHR45918:SF1">
    <property type="entry name" value="ALPHA-1,3_1,6-MANNOSYLTRANSFERASE ALG2"/>
    <property type="match status" value="1"/>
</dbReference>
<evidence type="ECO:0000313" key="7">
    <source>
        <dbReference type="Proteomes" id="UP001054821"/>
    </source>
</evidence>
<evidence type="ECO:0000259" key="5">
    <source>
        <dbReference type="Pfam" id="PF13976"/>
    </source>
</evidence>
<dbReference type="InterPro" id="IPR025724">
    <property type="entry name" value="GAG-pre-integrase_dom"/>
</dbReference>
<dbReference type="Proteomes" id="UP001054821">
    <property type="component" value="Chromosome 1"/>
</dbReference>
<sequence length="619" mass="68389">MTADLSTLSLATPYPTNETVQTANGEGLSDKATGRILYKGLCSNGLYPIPLASSHSVLPTTKPQPRAYLGQLVFSSTWHHRLGHPTNKLVTLMLQKAHVQCNPASSAVMCHSCLQGKFCKLPFSHSVHRHVIFDEHAFPYADLVTHSKVFIPSPTLPSASSPSPVVTNNNIVVLPTSPATTFSDTFISPSNTPASSSSSSPLFITGAFPSFSSIPVVPESNAEALSTGPLPLVASFQPDSMPVVLEGPPMNLHPMQTRSKSGIVKKKVFLTTLQESGGVDLSLVEPATYKTALKVPVWLTAMKEEIDALHSQGTWSLVPLPHNKNLVGCKWVFKIKKHADGSIARHKARLVAKGFSQEPGQDYGETFSPVVKPTTVRIVLALAAHFGWQLRQLDVKNAFLHGILQEEVYMAQPPGFEDSHHPTLVCKLLKSLYGLKQAPRAWNDRREDTEIVKKQETERSEGAEDQIEDRDSRSKKPDRRICVSGIFPVTVYSIVFMLCMHFCGAFLLLSASWSCGHHFDVILADQVSVVIPLLKLKKTTKEWQIRFLLTANSQHLCLPRHLRILTPEEIQPAVLYPAVNVNQFDEPTNSFKINSLSINRFERKKNIDSNFSFCYASYP</sequence>
<feature type="domain" description="GAG-pre-integrase" evidence="5">
    <location>
        <begin position="75"/>
        <end position="117"/>
    </location>
</feature>
<keyword evidence="2" id="KW-0812">Transmembrane</keyword>
<keyword evidence="7" id="KW-1185">Reference proteome</keyword>
<dbReference type="AlphaFoldDB" id="A0AAD4ZIE1"/>
<dbReference type="Pfam" id="PF07727">
    <property type="entry name" value="RVT_2"/>
    <property type="match status" value="1"/>
</dbReference>
<organism evidence="6 7">
    <name type="scientific">Prunus dulcis</name>
    <name type="common">Almond</name>
    <name type="synonym">Amygdalus dulcis</name>
    <dbReference type="NCBI Taxonomy" id="3755"/>
    <lineage>
        <taxon>Eukaryota</taxon>
        <taxon>Viridiplantae</taxon>
        <taxon>Streptophyta</taxon>
        <taxon>Embryophyta</taxon>
        <taxon>Tracheophyta</taxon>
        <taxon>Spermatophyta</taxon>
        <taxon>Magnoliopsida</taxon>
        <taxon>eudicotyledons</taxon>
        <taxon>Gunneridae</taxon>
        <taxon>Pentapetalae</taxon>
        <taxon>rosids</taxon>
        <taxon>fabids</taxon>
        <taxon>Rosales</taxon>
        <taxon>Rosaceae</taxon>
        <taxon>Amygdaloideae</taxon>
        <taxon>Amygdaleae</taxon>
        <taxon>Prunus</taxon>
    </lineage>
</organism>
<evidence type="ECO:0000256" key="2">
    <source>
        <dbReference type="RuleBase" id="RU367136"/>
    </source>
</evidence>
<evidence type="ECO:0000256" key="3">
    <source>
        <dbReference type="SAM" id="MobiDB-lite"/>
    </source>
</evidence>
<dbReference type="Pfam" id="PF13976">
    <property type="entry name" value="gag_pre-integrs"/>
    <property type="match status" value="1"/>
</dbReference>
<keyword evidence="2" id="KW-1133">Transmembrane helix</keyword>
<comment type="caution">
    <text evidence="6">The sequence shown here is derived from an EMBL/GenBank/DDBJ whole genome shotgun (WGS) entry which is preliminary data.</text>
</comment>
<keyword evidence="1 2" id="KW-0808">Transferase</keyword>
<evidence type="ECO:0000256" key="1">
    <source>
        <dbReference type="ARBA" id="ARBA00022679"/>
    </source>
</evidence>
<evidence type="ECO:0000313" key="6">
    <source>
        <dbReference type="EMBL" id="KAI5347947.1"/>
    </source>
</evidence>
<keyword evidence="2" id="KW-0328">Glycosyltransferase</keyword>
<dbReference type="InterPro" id="IPR027054">
    <property type="entry name" value="ALG2"/>
</dbReference>
<protein>
    <recommendedName>
        <fullName evidence="2">Alpha-1,3/1,6-mannosyltransferase ALG2</fullName>
        <ecNumber evidence="2">2.4.1.132</ecNumber>
        <ecNumber evidence="2">2.4.1.257</ecNumber>
    </recommendedName>
    <alternativeName>
        <fullName evidence="2">GDP-Man:Man(1)GlcNAc(2)-PP-Dol alpha-1,3-mannosyltransferase</fullName>
    </alternativeName>
</protein>
<dbReference type="EMBL" id="JAJFAZ020000001">
    <property type="protein sequence ID" value="KAI5347947.1"/>
    <property type="molecule type" value="Genomic_DNA"/>
</dbReference>
<dbReference type="EC" id="2.4.1.257" evidence="2"/>
<comment type="catalytic activity">
    <reaction evidence="2">
        <text>an alpha-D-Man-(1-&gt;3)-beta-D-Man-(1-&gt;4)-beta-D-GlcNAc-(1-&gt;4)-alpha-D-GlcNAc-diphospho-di-trans,poly-cis-dolichol + GDP-alpha-D-mannose = an alpha-D-Man-(1-&gt;3)-[alpha-D-Man-(1-&gt;6)]-beta-D-Man-(1-&gt;4)-beta-D-GlcNAc-(1-&gt;4)-alpha-D-GlcNAc-diphospho-di-trans,poly-cis-dolichol + GDP + H(+)</text>
        <dbReference type="Rhea" id="RHEA:29519"/>
        <dbReference type="Rhea" id="RHEA-COMP:19513"/>
        <dbReference type="Rhea" id="RHEA-COMP:19515"/>
        <dbReference type="ChEBI" id="CHEBI:15378"/>
        <dbReference type="ChEBI" id="CHEBI:57527"/>
        <dbReference type="ChEBI" id="CHEBI:58189"/>
        <dbReference type="ChEBI" id="CHEBI:132510"/>
        <dbReference type="ChEBI" id="CHEBI:132511"/>
        <dbReference type="EC" id="2.4.1.257"/>
    </reaction>
    <physiologicalReaction direction="left-to-right" evidence="2">
        <dbReference type="Rhea" id="RHEA:29520"/>
    </physiologicalReaction>
</comment>
<dbReference type="InterPro" id="IPR043502">
    <property type="entry name" value="DNA/RNA_pol_sf"/>
</dbReference>
<evidence type="ECO:0000259" key="4">
    <source>
        <dbReference type="Pfam" id="PF07727"/>
    </source>
</evidence>
<comment type="similarity">
    <text evidence="2">Belongs to the glycosyltransferase group 1 family.</text>
</comment>
<feature type="domain" description="Reverse transcriptase Ty1/copia-type" evidence="4">
    <location>
        <begin position="314"/>
        <end position="449"/>
    </location>
</feature>
<dbReference type="EC" id="2.4.1.132" evidence="2"/>
<name>A0AAD4ZIE1_PRUDU</name>
<feature type="transmembrane region" description="Helical" evidence="2">
    <location>
        <begin position="485"/>
        <end position="509"/>
    </location>
</feature>
<dbReference type="GO" id="GO:0005789">
    <property type="term" value="C:endoplasmic reticulum membrane"/>
    <property type="evidence" value="ECO:0007669"/>
    <property type="project" value="UniProtKB-SubCell"/>
</dbReference>
<comment type="subcellular location">
    <subcellularLocation>
        <location evidence="2">Endoplasmic reticulum membrane</location>
        <topology evidence="2">Single-pass membrane protein</topology>
    </subcellularLocation>
</comment>
<dbReference type="InterPro" id="IPR013103">
    <property type="entry name" value="RVT_2"/>
</dbReference>
<comment type="pathway">
    <text evidence="2">Protein modification; protein glycosylation.</text>
</comment>
<dbReference type="GO" id="GO:0004378">
    <property type="term" value="F:GDP-Man:Man(1)GlcNAc(2)-PP-Dol alpha-1,3-mannosyltransferase activity"/>
    <property type="evidence" value="ECO:0007669"/>
    <property type="project" value="UniProtKB-UniRule"/>
</dbReference>
<feature type="region of interest" description="Disordered" evidence="3">
    <location>
        <begin position="446"/>
        <end position="472"/>
    </location>
</feature>
<dbReference type="PANTHER" id="PTHR45918">
    <property type="entry name" value="ALPHA-1,3/1,6-MANNOSYLTRANSFERASE ALG2"/>
    <property type="match status" value="1"/>
</dbReference>
<comment type="function">
    <text evidence="2">Mannosylates Man(2)GlcNAc(2)-dolichol diphosphate and Man(1)GlcNAc(2)-dolichol diphosphate to form Man(3)GlcNAc(2)-dolichol diphosphate.</text>
</comment>
<keyword evidence="2" id="KW-0472">Membrane</keyword>
<reference evidence="6 7" key="1">
    <citation type="journal article" date="2022" name="G3 (Bethesda)">
        <title>Whole-genome sequence and methylome profiling of the almond [Prunus dulcis (Mill.) D.A. Webb] cultivar 'Nonpareil'.</title>
        <authorList>
            <person name="D'Amico-Willman K.M."/>
            <person name="Ouma W.Z."/>
            <person name="Meulia T."/>
            <person name="Sideli G.M."/>
            <person name="Gradziel T.M."/>
            <person name="Fresnedo-Ramirez J."/>
        </authorList>
    </citation>
    <scope>NUCLEOTIDE SEQUENCE [LARGE SCALE GENOMIC DNA]</scope>
    <source>
        <strain evidence="6">Clone GOH B32 T37-40</strain>
    </source>
</reference>
<gene>
    <name evidence="6" type="ORF">L3X38_000834</name>
</gene>
<comment type="catalytic activity">
    <reaction evidence="2">
        <text>a beta-D-Man-(1-&gt;4)-beta-D-GlcNAc-(1-&gt;4)-alpha-D-GlcNAc-diphospho-di-trans,poly-cis-dolichol + GDP-alpha-D-mannose = an alpha-D-Man-(1-&gt;3)-beta-D-Man-(1-&gt;4)-beta-D-GlcNAc-(1-&gt;4)-alpha-D-GlcNAc-diphospho-di-trans,poly-cis-dolichol + GDP + H(+)</text>
        <dbReference type="Rhea" id="RHEA:29515"/>
        <dbReference type="Rhea" id="RHEA-COMP:19511"/>
        <dbReference type="Rhea" id="RHEA-COMP:19513"/>
        <dbReference type="ChEBI" id="CHEBI:15378"/>
        <dbReference type="ChEBI" id="CHEBI:57527"/>
        <dbReference type="ChEBI" id="CHEBI:58189"/>
        <dbReference type="ChEBI" id="CHEBI:58472"/>
        <dbReference type="ChEBI" id="CHEBI:132510"/>
        <dbReference type="EC" id="2.4.1.132"/>
    </reaction>
    <physiologicalReaction direction="left-to-right" evidence="2">
        <dbReference type="Rhea" id="RHEA:29516"/>
    </physiologicalReaction>
</comment>
<accession>A0AAD4ZIE1</accession>
<feature type="compositionally biased region" description="Basic and acidic residues" evidence="3">
    <location>
        <begin position="446"/>
        <end position="462"/>
    </location>
</feature>